<reference evidence="4" key="4">
    <citation type="journal article" date="2015" name="G3 (Bethesda)">
        <title>Genome sequences of three phytopathogenic species of the Magnaporthaceae family of fungi.</title>
        <authorList>
            <person name="Okagaki L.H."/>
            <person name="Nunes C.C."/>
            <person name="Sailsbery J."/>
            <person name="Clay B."/>
            <person name="Brown D."/>
            <person name="John T."/>
            <person name="Oh Y."/>
            <person name="Young N."/>
            <person name="Fitzgerald M."/>
            <person name="Haas B.J."/>
            <person name="Zeng Q."/>
            <person name="Young S."/>
            <person name="Adiconis X."/>
            <person name="Fan L."/>
            <person name="Levin J.Z."/>
            <person name="Mitchell T.K."/>
            <person name="Okubara P.A."/>
            <person name="Farman M.L."/>
            <person name="Kohn L.M."/>
            <person name="Birren B."/>
            <person name="Ma L.-J."/>
            <person name="Dean R.A."/>
        </authorList>
    </citation>
    <scope>NUCLEOTIDE SEQUENCE</scope>
    <source>
        <strain evidence="4">ATCC 64411 / 73-15</strain>
    </source>
</reference>
<evidence type="ECO:0000313" key="3">
    <source>
        <dbReference type="EMBL" id="KLU86801.1"/>
    </source>
</evidence>
<reference evidence="5" key="1">
    <citation type="submission" date="2010-05" db="EMBL/GenBank/DDBJ databases">
        <title>The genome sequence of Magnaporthe poae strain ATCC 64411.</title>
        <authorList>
            <person name="Ma L.-J."/>
            <person name="Dead R."/>
            <person name="Young S."/>
            <person name="Zeng Q."/>
            <person name="Koehrsen M."/>
            <person name="Alvarado L."/>
            <person name="Berlin A."/>
            <person name="Chapman S.B."/>
            <person name="Chen Z."/>
            <person name="Freedman E."/>
            <person name="Gellesch M."/>
            <person name="Goldberg J."/>
            <person name="Griggs A."/>
            <person name="Gujja S."/>
            <person name="Heilman E.R."/>
            <person name="Heiman D."/>
            <person name="Hepburn T."/>
            <person name="Howarth C."/>
            <person name="Jen D."/>
            <person name="Larson L."/>
            <person name="Mehta T."/>
            <person name="Neiman D."/>
            <person name="Pearson M."/>
            <person name="Roberts A."/>
            <person name="Saif S."/>
            <person name="Shea T."/>
            <person name="Shenoy N."/>
            <person name="Sisk P."/>
            <person name="Stolte C."/>
            <person name="Sykes S."/>
            <person name="Walk T."/>
            <person name="White J."/>
            <person name="Yandava C."/>
            <person name="Haas B."/>
            <person name="Nusbaum C."/>
            <person name="Birren B."/>
        </authorList>
    </citation>
    <scope>NUCLEOTIDE SEQUENCE [LARGE SCALE GENOMIC DNA]</scope>
    <source>
        <strain evidence="5">ATCC 64411 / 73-15</strain>
    </source>
</reference>
<evidence type="ECO:0000256" key="1">
    <source>
        <dbReference type="SAM" id="Coils"/>
    </source>
</evidence>
<feature type="coiled-coil region" evidence="1">
    <location>
        <begin position="129"/>
        <end position="217"/>
    </location>
</feature>
<protein>
    <submittedName>
        <fullName evidence="3 4">Uncharacterized protein</fullName>
    </submittedName>
</protein>
<accession>A0A0C4E0D7</accession>
<name>A0A0C4E0D7_MAGP6</name>
<evidence type="ECO:0000313" key="4">
    <source>
        <dbReference type="EnsemblFungi" id="MAPG_05810T0"/>
    </source>
</evidence>
<feature type="region of interest" description="Disordered" evidence="2">
    <location>
        <begin position="35"/>
        <end position="108"/>
    </location>
</feature>
<evidence type="ECO:0000313" key="5">
    <source>
        <dbReference type="Proteomes" id="UP000011715"/>
    </source>
</evidence>
<dbReference type="AlphaFoldDB" id="A0A0C4E0D7"/>
<dbReference type="EMBL" id="GL876969">
    <property type="protein sequence ID" value="KLU86801.1"/>
    <property type="molecule type" value="Genomic_DNA"/>
</dbReference>
<evidence type="ECO:0000256" key="2">
    <source>
        <dbReference type="SAM" id="MobiDB-lite"/>
    </source>
</evidence>
<organism evidence="4 5">
    <name type="scientific">Magnaporthiopsis poae (strain ATCC 64411 / 73-15)</name>
    <name type="common">Kentucky bluegrass fungus</name>
    <name type="synonym">Magnaporthe poae</name>
    <dbReference type="NCBI Taxonomy" id="644358"/>
    <lineage>
        <taxon>Eukaryota</taxon>
        <taxon>Fungi</taxon>
        <taxon>Dikarya</taxon>
        <taxon>Ascomycota</taxon>
        <taxon>Pezizomycotina</taxon>
        <taxon>Sordariomycetes</taxon>
        <taxon>Sordariomycetidae</taxon>
        <taxon>Magnaporthales</taxon>
        <taxon>Magnaporthaceae</taxon>
        <taxon>Magnaporthiopsis</taxon>
    </lineage>
</organism>
<sequence length="340" mass="36875">MVDDADDGGPAVINNEQAMVDILFYDELAAVAPIEVPPPRRPDPVQPTDPAQPPSTPGPVSEGDADVKRKRPENNPSSAGALKKQENTPDDSTSSNKPQTALASKDAVESTVGFDKLCSTVLKRHTDFYNQTVADMTSLEAELSEAMAKLASENKDLRTRLTRREAEISAELEAAKDEITRLKADKFRMGMGMRGRLRKLSRHNAGLAKALAEKEDQNTTLAAENILLKPLLDAKDEKISKLTTGLGGLRELLDIMLKDQNQSRDIYAQQFGDLLASISGSHATNGNPSADAYAGQAYGQAVQQQRTESPGQLWAFQSGPQLQSSGSVKKEDSEEKDDKE</sequence>
<reference evidence="3" key="2">
    <citation type="submission" date="2010-05" db="EMBL/GenBank/DDBJ databases">
        <title>The Genome Sequence of Magnaporthe poae strain ATCC 64411.</title>
        <authorList>
            <consortium name="The Broad Institute Genome Sequencing Platform"/>
            <consortium name="Broad Institute Genome Sequencing Center for Infectious Disease"/>
            <person name="Ma L.-J."/>
            <person name="Dead R."/>
            <person name="Young S."/>
            <person name="Zeng Q."/>
            <person name="Koehrsen M."/>
            <person name="Alvarado L."/>
            <person name="Berlin A."/>
            <person name="Chapman S.B."/>
            <person name="Chen Z."/>
            <person name="Freedman E."/>
            <person name="Gellesch M."/>
            <person name="Goldberg J."/>
            <person name="Griggs A."/>
            <person name="Gujja S."/>
            <person name="Heilman E.R."/>
            <person name="Heiman D."/>
            <person name="Hepburn T."/>
            <person name="Howarth C."/>
            <person name="Jen D."/>
            <person name="Larson L."/>
            <person name="Mehta T."/>
            <person name="Neiman D."/>
            <person name="Pearson M."/>
            <person name="Roberts A."/>
            <person name="Saif S."/>
            <person name="Shea T."/>
            <person name="Shenoy N."/>
            <person name="Sisk P."/>
            <person name="Stolte C."/>
            <person name="Sykes S."/>
            <person name="Walk T."/>
            <person name="White J."/>
            <person name="Yandava C."/>
            <person name="Haas B."/>
            <person name="Nusbaum C."/>
            <person name="Birren B."/>
        </authorList>
    </citation>
    <scope>NUCLEOTIDE SEQUENCE</scope>
    <source>
        <strain evidence="3">ATCC 64411</strain>
    </source>
</reference>
<gene>
    <name evidence="3" type="ORF">MAPG_05810</name>
</gene>
<reference evidence="3" key="3">
    <citation type="submission" date="2011-03" db="EMBL/GenBank/DDBJ databases">
        <title>Annotation of Magnaporthe poae ATCC 64411.</title>
        <authorList>
            <person name="Ma L.-J."/>
            <person name="Dead R."/>
            <person name="Young S.K."/>
            <person name="Zeng Q."/>
            <person name="Gargeya S."/>
            <person name="Fitzgerald M."/>
            <person name="Haas B."/>
            <person name="Abouelleil A."/>
            <person name="Alvarado L."/>
            <person name="Arachchi H.M."/>
            <person name="Berlin A."/>
            <person name="Brown A."/>
            <person name="Chapman S.B."/>
            <person name="Chen Z."/>
            <person name="Dunbar C."/>
            <person name="Freedman E."/>
            <person name="Gearin G."/>
            <person name="Gellesch M."/>
            <person name="Goldberg J."/>
            <person name="Griggs A."/>
            <person name="Gujja S."/>
            <person name="Heiman D."/>
            <person name="Howarth C."/>
            <person name="Larson L."/>
            <person name="Lui A."/>
            <person name="MacDonald P.J.P."/>
            <person name="Mehta T."/>
            <person name="Montmayeur A."/>
            <person name="Murphy C."/>
            <person name="Neiman D."/>
            <person name="Pearson M."/>
            <person name="Priest M."/>
            <person name="Roberts A."/>
            <person name="Saif S."/>
            <person name="Shea T."/>
            <person name="Shenoy N."/>
            <person name="Sisk P."/>
            <person name="Stolte C."/>
            <person name="Sykes S."/>
            <person name="Yandava C."/>
            <person name="Wortman J."/>
            <person name="Nusbaum C."/>
            <person name="Birren B."/>
        </authorList>
    </citation>
    <scope>NUCLEOTIDE SEQUENCE</scope>
    <source>
        <strain evidence="3">ATCC 64411</strain>
    </source>
</reference>
<keyword evidence="1" id="KW-0175">Coiled coil</keyword>
<feature type="region of interest" description="Disordered" evidence="2">
    <location>
        <begin position="287"/>
        <end position="340"/>
    </location>
</feature>
<dbReference type="EnsemblFungi" id="MAPG_05810T0">
    <property type="protein sequence ID" value="MAPG_05810T0"/>
    <property type="gene ID" value="MAPG_05810"/>
</dbReference>
<feature type="compositionally biased region" description="Polar residues" evidence="2">
    <location>
        <begin position="90"/>
        <end position="102"/>
    </location>
</feature>
<reference evidence="4" key="5">
    <citation type="submission" date="2015-06" db="UniProtKB">
        <authorList>
            <consortium name="EnsemblFungi"/>
        </authorList>
    </citation>
    <scope>IDENTIFICATION</scope>
    <source>
        <strain evidence="4">ATCC 64411</strain>
    </source>
</reference>
<proteinExistence type="predicted"/>
<dbReference type="EMBL" id="ADBL01001387">
    <property type="status" value="NOT_ANNOTATED_CDS"/>
    <property type="molecule type" value="Genomic_DNA"/>
</dbReference>
<feature type="compositionally biased region" description="Basic and acidic residues" evidence="2">
    <location>
        <begin position="328"/>
        <end position="340"/>
    </location>
</feature>
<dbReference type="VEuPathDB" id="FungiDB:MAPG_05810"/>
<feature type="compositionally biased region" description="Pro residues" evidence="2">
    <location>
        <begin position="44"/>
        <end position="57"/>
    </location>
</feature>
<keyword evidence="5" id="KW-1185">Reference proteome</keyword>
<feature type="compositionally biased region" description="Low complexity" evidence="2">
    <location>
        <begin position="290"/>
        <end position="305"/>
    </location>
</feature>
<dbReference type="Proteomes" id="UP000011715">
    <property type="component" value="Unassembled WGS sequence"/>
</dbReference>